<gene>
    <name evidence="3" type="ORF">B0I10_103187</name>
</gene>
<dbReference type="EMBL" id="QLSV01000003">
    <property type="protein sequence ID" value="RAR49766.1"/>
    <property type="molecule type" value="Genomic_DNA"/>
</dbReference>
<dbReference type="GO" id="GO:0042834">
    <property type="term" value="F:peptidoglycan binding"/>
    <property type="evidence" value="ECO:0007669"/>
    <property type="project" value="InterPro"/>
</dbReference>
<keyword evidence="1" id="KW-0472">Membrane</keyword>
<feature type="transmembrane region" description="Helical" evidence="1">
    <location>
        <begin position="169"/>
        <end position="187"/>
    </location>
</feature>
<dbReference type="PROSITE" id="PS51724">
    <property type="entry name" value="SPOR"/>
    <property type="match status" value="1"/>
</dbReference>
<sequence>MRMEQYISQLLYRYQCVTVPGFGAFLTENRSAGLSEDTHTFYPPKKVLSFNFHLKNNDGLLANHIALSEKIEYEKAISLIEEEVTSWKYTIQKSDSIILKNIGKLSLNNESNLVFEPIDSLNYSTHSFGLTSFVSPQIKRESFKKEVEQLEEKAPIQFTPEKRNKSNSWVKYAAIFAIGLGMSAYFGNQWYQKKMDAELLLVEKNVQQKVEDKIQQATFFIESPIPSVSMNVEEEINDSFNYHLVAGAFKEERNAERALQSLKDLGYKAKKINPNKYGLHPVLYGSYSSMEEAQAALKLIKQSHNKDAWMLVLELKQ</sequence>
<protein>
    <submittedName>
        <fullName evidence="3">Sporulation related protein</fullName>
    </submittedName>
</protein>
<reference evidence="3 4" key="1">
    <citation type="submission" date="2018-06" db="EMBL/GenBank/DDBJ databases">
        <title>Genomic Encyclopedia of Type Strains, Phase III (KMG-III): the genomes of soil and plant-associated and newly described type strains.</title>
        <authorList>
            <person name="Whitman W."/>
        </authorList>
    </citation>
    <scope>NUCLEOTIDE SEQUENCE [LARGE SCALE GENOMIC DNA]</scope>
    <source>
        <strain evidence="3 4">CGMCC 1.12504</strain>
    </source>
</reference>
<dbReference type="Pfam" id="PF05036">
    <property type="entry name" value="SPOR"/>
    <property type="match status" value="1"/>
</dbReference>
<evidence type="ECO:0000313" key="4">
    <source>
        <dbReference type="Proteomes" id="UP000249518"/>
    </source>
</evidence>
<name>A0A328WXC7_9FLAO</name>
<dbReference type="AlphaFoldDB" id="A0A328WXC7"/>
<proteinExistence type="predicted"/>
<keyword evidence="4" id="KW-1185">Reference proteome</keyword>
<keyword evidence="1" id="KW-0812">Transmembrane</keyword>
<feature type="domain" description="SPOR" evidence="2">
    <location>
        <begin position="236"/>
        <end position="313"/>
    </location>
</feature>
<dbReference type="Pfam" id="PF18174">
    <property type="entry name" value="HU-CCDC81_bac_1"/>
    <property type="match status" value="1"/>
</dbReference>
<accession>A0A328WXC7</accession>
<dbReference type="Pfam" id="PF18175">
    <property type="entry name" value="HU-CCDC81_bac_2"/>
    <property type="match status" value="1"/>
</dbReference>
<dbReference type="Gene3D" id="3.30.70.1070">
    <property type="entry name" value="Sporulation related repeat"/>
    <property type="match status" value="1"/>
</dbReference>
<dbReference type="SUPFAM" id="SSF110997">
    <property type="entry name" value="Sporulation related repeat"/>
    <property type="match status" value="1"/>
</dbReference>
<dbReference type="Proteomes" id="UP000249518">
    <property type="component" value="Unassembled WGS sequence"/>
</dbReference>
<dbReference type="InterPro" id="IPR036680">
    <property type="entry name" value="SPOR-like_sf"/>
</dbReference>
<evidence type="ECO:0000313" key="3">
    <source>
        <dbReference type="EMBL" id="RAR49766.1"/>
    </source>
</evidence>
<dbReference type="InterPro" id="IPR041268">
    <property type="entry name" value="HU-CCDC81_bac_2"/>
</dbReference>
<evidence type="ECO:0000256" key="1">
    <source>
        <dbReference type="SAM" id="Phobius"/>
    </source>
</evidence>
<dbReference type="InterPro" id="IPR007730">
    <property type="entry name" value="SPOR-like_dom"/>
</dbReference>
<comment type="caution">
    <text evidence="3">The sequence shown here is derived from an EMBL/GenBank/DDBJ whole genome shotgun (WGS) entry which is preliminary data.</text>
</comment>
<dbReference type="InterPro" id="IPR040495">
    <property type="entry name" value="HU-CCDC81_bac_1"/>
</dbReference>
<dbReference type="OrthoDB" id="653949at2"/>
<evidence type="ECO:0000259" key="2">
    <source>
        <dbReference type="PROSITE" id="PS51724"/>
    </source>
</evidence>
<keyword evidence="1" id="KW-1133">Transmembrane helix</keyword>
<organism evidence="3 4">
    <name type="scientific">Flavobacterium lacus</name>
    <dbReference type="NCBI Taxonomy" id="1353778"/>
    <lineage>
        <taxon>Bacteria</taxon>
        <taxon>Pseudomonadati</taxon>
        <taxon>Bacteroidota</taxon>
        <taxon>Flavobacteriia</taxon>
        <taxon>Flavobacteriales</taxon>
        <taxon>Flavobacteriaceae</taxon>
        <taxon>Flavobacterium</taxon>
    </lineage>
</organism>